<gene>
    <name evidence="1" type="ORF">BO79DRAFT_31220</name>
</gene>
<dbReference type="Proteomes" id="UP000249748">
    <property type="component" value="Unassembled WGS sequence"/>
</dbReference>
<keyword evidence="2" id="KW-1185">Reference proteome</keyword>
<dbReference type="EMBL" id="KZ824555">
    <property type="protein sequence ID" value="RAK87473.1"/>
    <property type="molecule type" value="Genomic_DNA"/>
</dbReference>
<sequence length="132" mass="15511">MGADIKTKVTTGSEMGTDGYLASSVSFFVFFFPLFSLFEFQFSISYFGSLCSRLACCELQRKKNQKKNHQGGQFEVLNWHRSHLIILFVCLFICSRYRHHLSLSLRLFRFSFFFAIFLFHHRRTHPRFASSA</sequence>
<reference evidence="1" key="1">
    <citation type="submission" date="2018-02" db="EMBL/GenBank/DDBJ databases">
        <title>The genomes of Aspergillus section Nigri reveals drivers in fungal speciation.</title>
        <authorList>
            <consortium name="DOE Joint Genome Institute"/>
            <person name="Vesth T.C."/>
            <person name="Nybo J."/>
            <person name="Theobald S."/>
            <person name="Brandl J."/>
            <person name="Frisvad J.C."/>
            <person name="Nielsen K.F."/>
            <person name="Lyhne E.K."/>
            <person name="Kogle M.E."/>
            <person name="Kuo A."/>
            <person name="Riley R."/>
            <person name="Clum A."/>
            <person name="Nolan M."/>
            <person name="Lipzen A."/>
            <person name="Salamov A."/>
            <person name="Henrissat B."/>
            <person name="Wiebenga A."/>
            <person name="De vries R.P."/>
            <person name="Grigoriev I.V."/>
            <person name="Mortensen U.H."/>
            <person name="Andersen M.R."/>
            <person name="Baker S.E."/>
        </authorList>
    </citation>
    <scope>NUCLEOTIDE SEQUENCE</scope>
    <source>
        <strain evidence="1">CBS 115574</strain>
    </source>
</reference>
<accession>A0ACD1IAU7</accession>
<evidence type="ECO:0000313" key="2">
    <source>
        <dbReference type="Proteomes" id="UP000249748"/>
    </source>
</evidence>
<proteinExistence type="predicted"/>
<name>A0ACD1IAU7_9EURO</name>
<protein>
    <submittedName>
        <fullName evidence="1">Uncharacterized protein</fullName>
    </submittedName>
</protein>
<organism evidence="1 2">
    <name type="scientific">Aspergillus costaricaensis CBS 115574</name>
    <dbReference type="NCBI Taxonomy" id="1448317"/>
    <lineage>
        <taxon>Eukaryota</taxon>
        <taxon>Fungi</taxon>
        <taxon>Dikarya</taxon>
        <taxon>Ascomycota</taxon>
        <taxon>Pezizomycotina</taxon>
        <taxon>Eurotiomycetes</taxon>
        <taxon>Eurotiomycetidae</taxon>
        <taxon>Eurotiales</taxon>
        <taxon>Aspergillaceae</taxon>
        <taxon>Aspergillus</taxon>
        <taxon>Aspergillus subgen. Circumdati</taxon>
    </lineage>
</organism>
<evidence type="ECO:0000313" key="1">
    <source>
        <dbReference type="EMBL" id="RAK87473.1"/>
    </source>
</evidence>